<sequence>MTADHRFASEGDYSVTLTVTADNGNTDTSTQTVAVGGDGGGGQCGAETSSDTVSGSLSGGWWGNGSDNYTYSLDTANPCQATVTLSGPSSADFDLYLTLDGRTPTTSDYDEVSYSPDSQEEITVDLSGDEELGLLVDAYSGSGDYTMTVEELGQ</sequence>
<dbReference type="InterPro" id="IPR035986">
    <property type="entry name" value="PKD_dom_sf"/>
</dbReference>
<dbReference type="InterPro" id="IPR013783">
    <property type="entry name" value="Ig-like_fold"/>
</dbReference>
<dbReference type="Gene3D" id="2.60.120.380">
    <property type="match status" value="1"/>
</dbReference>
<dbReference type="EMBL" id="AOIQ01000010">
    <property type="protein sequence ID" value="ELZ12023.1"/>
    <property type="molecule type" value="Genomic_DNA"/>
</dbReference>
<organism evidence="2 3">
    <name type="scientific">Halovivax asiaticus JCM 14624</name>
    <dbReference type="NCBI Taxonomy" id="1227490"/>
    <lineage>
        <taxon>Archaea</taxon>
        <taxon>Methanobacteriati</taxon>
        <taxon>Methanobacteriota</taxon>
        <taxon>Stenosarchaea group</taxon>
        <taxon>Halobacteria</taxon>
        <taxon>Halobacteriales</taxon>
        <taxon>Natrialbaceae</taxon>
        <taxon>Halovivax</taxon>
    </lineage>
</organism>
<dbReference type="InterPro" id="IPR000601">
    <property type="entry name" value="PKD_dom"/>
</dbReference>
<evidence type="ECO:0000259" key="1">
    <source>
        <dbReference type="PROSITE" id="PS50093"/>
    </source>
</evidence>
<feature type="domain" description="PKD" evidence="1">
    <location>
        <begin position="1"/>
        <end position="35"/>
    </location>
</feature>
<reference evidence="2 3" key="1">
    <citation type="journal article" date="2014" name="PLoS Genet.">
        <title>Phylogenetically driven sequencing of extremely halophilic archaea reveals strategies for static and dynamic osmo-response.</title>
        <authorList>
            <person name="Becker E.A."/>
            <person name="Seitzer P.M."/>
            <person name="Tritt A."/>
            <person name="Larsen D."/>
            <person name="Krusor M."/>
            <person name="Yao A.I."/>
            <person name="Wu D."/>
            <person name="Madern D."/>
            <person name="Eisen J.A."/>
            <person name="Darling A.E."/>
            <person name="Facciotti M.T."/>
        </authorList>
    </citation>
    <scope>NUCLEOTIDE SEQUENCE [LARGE SCALE GENOMIC DNA]</scope>
    <source>
        <strain evidence="2 3">JCM 14624</strain>
    </source>
</reference>
<name>M0BP08_9EURY</name>
<gene>
    <name evidence="2" type="ORF">C479_06252</name>
</gene>
<comment type="caution">
    <text evidence="2">The sequence shown here is derived from an EMBL/GenBank/DDBJ whole genome shotgun (WGS) entry which is preliminary data.</text>
</comment>
<protein>
    <submittedName>
        <fullName evidence="2">Peptidase S8 and S53 subtilisin kexin sedolisin</fullName>
    </submittedName>
</protein>
<dbReference type="CDD" id="cd00146">
    <property type="entry name" value="PKD"/>
    <property type="match status" value="1"/>
</dbReference>
<dbReference type="Proteomes" id="UP000011560">
    <property type="component" value="Unassembled WGS sequence"/>
</dbReference>
<dbReference type="Gene3D" id="2.60.40.10">
    <property type="entry name" value="Immunoglobulins"/>
    <property type="match status" value="1"/>
</dbReference>
<dbReference type="SUPFAM" id="SSF49299">
    <property type="entry name" value="PKD domain"/>
    <property type="match status" value="1"/>
</dbReference>
<evidence type="ECO:0000313" key="2">
    <source>
        <dbReference type="EMBL" id="ELZ12023.1"/>
    </source>
</evidence>
<keyword evidence="3" id="KW-1185">Reference proteome</keyword>
<accession>M0BP08</accession>
<evidence type="ECO:0000313" key="3">
    <source>
        <dbReference type="Proteomes" id="UP000011560"/>
    </source>
</evidence>
<dbReference type="PATRIC" id="fig|1227490.4.peg.1270"/>
<dbReference type="PROSITE" id="PS50093">
    <property type="entry name" value="PKD"/>
    <property type="match status" value="1"/>
</dbReference>
<dbReference type="AlphaFoldDB" id="M0BP08"/>
<proteinExistence type="predicted"/>